<evidence type="ECO:0000313" key="2">
    <source>
        <dbReference type="EMBL" id="TVU50933.1"/>
    </source>
</evidence>
<dbReference type="EMBL" id="RWGY01000002">
    <property type="protein sequence ID" value="TVU50933.1"/>
    <property type="molecule type" value="Genomic_DNA"/>
</dbReference>
<accession>A0A5J9WS11</accession>
<proteinExistence type="predicted"/>
<name>A0A5J9WS11_9POAL</name>
<dbReference type="Proteomes" id="UP000324897">
    <property type="component" value="Chromosome 6"/>
</dbReference>
<evidence type="ECO:0000256" key="1">
    <source>
        <dbReference type="SAM" id="MobiDB-lite"/>
    </source>
</evidence>
<gene>
    <name evidence="2" type="ORF">EJB05_02331</name>
    <name evidence="3" type="ORF">EJB05_02332</name>
</gene>
<dbReference type="AlphaFoldDB" id="A0A5J9WS11"/>
<comment type="caution">
    <text evidence="2">The sequence shown here is derived from an EMBL/GenBank/DDBJ whole genome shotgun (WGS) entry which is preliminary data.</text>
</comment>
<evidence type="ECO:0000313" key="3">
    <source>
        <dbReference type="EMBL" id="TVU50934.1"/>
    </source>
</evidence>
<reference evidence="2 4" key="1">
    <citation type="journal article" date="2019" name="Sci. Rep.">
        <title>A high-quality genome of Eragrostis curvula grass provides insights into Poaceae evolution and supports new strategies to enhance forage quality.</title>
        <authorList>
            <person name="Carballo J."/>
            <person name="Santos B.A.C.M."/>
            <person name="Zappacosta D."/>
            <person name="Garbus I."/>
            <person name="Selva J.P."/>
            <person name="Gallo C.A."/>
            <person name="Diaz A."/>
            <person name="Albertini E."/>
            <person name="Caccamo M."/>
            <person name="Echenique V."/>
        </authorList>
    </citation>
    <scope>NUCLEOTIDE SEQUENCE [LARGE SCALE GENOMIC DNA]</scope>
    <source>
        <strain evidence="4">cv. Victoria</strain>
        <tissue evidence="2">Leaf</tissue>
    </source>
</reference>
<protein>
    <submittedName>
        <fullName evidence="2">Uncharacterized protein</fullName>
    </submittedName>
</protein>
<keyword evidence="4" id="KW-1185">Reference proteome</keyword>
<sequence length="95" mass="10707">MSLCLLLWRQLVSLWRNLRGQAGKMGDMCVCLILPSHVALALLVFLPCWGSKFPHAKVIVTSSKWEMGSRLDLRQRSPPPIPNKFKNQDIGSTDC</sequence>
<dbReference type="EMBL" id="RWGY01000002">
    <property type="protein sequence ID" value="TVU50934.1"/>
    <property type="molecule type" value="Genomic_DNA"/>
</dbReference>
<dbReference type="Gramene" id="TVU50933">
    <property type="protein sequence ID" value="TVU50933"/>
    <property type="gene ID" value="EJB05_02331"/>
</dbReference>
<dbReference type="Gramene" id="TVU50934">
    <property type="protein sequence ID" value="TVU50934"/>
    <property type="gene ID" value="EJB05_02332"/>
</dbReference>
<feature type="region of interest" description="Disordered" evidence="1">
    <location>
        <begin position="71"/>
        <end position="95"/>
    </location>
</feature>
<evidence type="ECO:0000313" key="4">
    <source>
        <dbReference type="Proteomes" id="UP000324897"/>
    </source>
</evidence>
<organism evidence="2 4">
    <name type="scientific">Eragrostis curvula</name>
    <name type="common">weeping love grass</name>
    <dbReference type="NCBI Taxonomy" id="38414"/>
    <lineage>
        <taxon>Eukaryota</taxon>
        <taxon>Viridiplantae</taxon>
        <taxon>Streptophyta</taxon>
        <taxon>Embryophyta</taxon>
        <taxon>Tracheophyta</taxon>
        <taxon>Spermatophyta</taxon>
        <taxon>Magnoliopsida</taxon>
        <taxon>Liliopsida</taxon>
        <taxon>Poales</taxon>
        <taxon>Poaceae</taxon>
        <taxon>PACMAD clade</taxon>
        <taxon>Chloridoideae</taxon>
        <taxon>Eragrostideae</taxon>
        <taxon>Eragrostidinae</taxon>
        <taxon>Eragrostis</taxon>
    </lineage>
</organism>